<dbReference type="NCBIfam" id="TIGR01195">
    <property type="entry name" value="oadG_fam"/>
    <property type="match status" value="1"/>
</dbReference>
<evidence type="ECO:0000256" key="3">
    <source>
        <dbReference type="ARBA" id="ARBA00004162"/>
    </source>
</evidence>
<dbReference type="EC" id="7.2.4.2" evidence="16"/>
<keyword evidence="14 16" id="KW-0739">Sodium transport</keyword>
<evidence type="ECO:0000256" key="7">
    <source>
        <dbReference type="ARBA" id="ARBA00022475"/>
    </source>
</evidence>
<accession>A0ABS8DRI6</accession>
<feature type="transmembrane region" description="Helical" evidence="16 17">
    <location>
        <begin position="12"/>
        <end position="34"/>
    </location>
</feature>
<evidence type="ECO:0000256" key="12">
    <source>
        <dbReference type="ARBA" id="ARBA00023065"/>
    </source>
</evidence>
<evidence type="ECO:0000256" key="18">
    <source>
        <dbReference type="SAM" id="MobiDB-lite"/>
    </source>
</evidence>
<evidence type="ECO:0000256" key="2">
    <source>
        <dbReference type="ARBA" id="ARBA00003002"/>
    </source>
</evidence>
<evidence type="ECO:0000256" key="5">
    <source>
        <dbReference type="ARBA" id="ARBA00011869"/>
    </source>
</evidence>
<evidence type="ECO:0000256" key="15">
    <source>
        <dbReference type="ARBA" id="ARBA00048176"/>
    </source>
</evidence>
<keyword evidence="7 16" id="KW-1003">Cell membrane</keyword>
<comment type="caution">
    <text evidence="19">The sequence shown here is derived from an EMBL/GenBank/DDBJ whole genome shotgun (WGS) entry which is preliminary data.</text>
</comment>
<comment type="catalytic activity">
    <reaction evidence="15 16 17">
        <text>oxaloacetate + 2 Na(+)(in) + H(+) = pyruvate + 2 Na(+)(out) + CO2</text>
        <dbReference type="Rhea" id="RHEA:57724"/>
        <dbReference type="ChEBI" id="CHEBI:15361"/>
        <dbReference type="ChEBI" id="CHEBI:15378"/>
        <dbReference type="ChEBI" id="CHEBI:16452"/>
        <dbReference type="ChEBI" id="CHEBI:16526"/>
        <dbReference type="ChEBI" id="CHEBI:29101"/>
        <dbReference type="EC" id="7.2.4.2"/>
    </reaction>
</comment>
<evidence type="ECO:0000256" key="4">
    <source>
        <dbReference type="ARBA" id="ARBA00005844"/>
    </source>
</evidence>
<evidence type="ECO:0000256" key="6">
    <source>
        <dbReference type="ARBA" id="ARBA00022448"/>
    </source>
</evidence>
<keyword evidence="8 16" id="KW-0812">Transmembrane</keyword>
<comment type="subcellular location">
    <subcellularLocation>
        <location evidence="3 16 17">Cell membrane</location>
        <topology evidence="3 16 17">Single-pass membrane protein</topology>
    </subcellularLocation>
</comment>
<feature type="compositionally biased region" description="Polar residues" evidence="18">
    <location>
        <begin position="46"/>
        <end position="63"/>
    </location>
</feature>
<dbReference type="EMBL" id="WHVL01000002">
    <property type="protein sequence ID" value="MCB8888932.1"/>
    <property type="molecule type" value="Genomic_DNA"/>
</dbReference>
<comment type="subunit">
    <text evidence="5 16">Heterotrimer of an alpha, a beta and a gamma subunit.</text>
</comment>
<gene>
    <name evidence="16" type="primary">oadG</name>
    <name evidence="19" type="ORF">GEV37_07355</name>
</gene>
<keyword evidence="13 16" id="KW-0472">Membrane</keyword>
<organism evidence="19 20">
    <name type="scientific">Vreelandella malpeensis</name>
    <dbReference type="NCBI Taxonomy" id="1172368"/>
    <lineage>
        <taxon>Bacteria</taxon>
        <taxon>Pseudomonadati</taxon>
        <taxon>Pseudomonadota</taxon>
        <taxon>Gammaproteobacteria</taxon>
        <taxon>Oceanospirillales</taxon>
        <taxon>Halomonadaceae</taxon>
        <taxon>Vreelandella</taxon>
    </lineage>
</organism>
<evidence type="ECO:0000256" key="17">
    <source>
        <dbReference type="RuleBase" id="RU004278"/>
    </source>
</evidence>
<keyword evidence="10 16" id="KW-1133">Transmembrane helix</keyword>
<dbReference type="Proteomes" id="UP001319882">
    <property type="component" value="Unassembled WGS sequence"/>
</dbReference>
<evidence type="ECO:0000256" key="13">
    <source>
        <dbReference type="ARBA" id="ARBA00023136"/>
    </source>
</evidence>
<dbReference type="HAMAP" id="MF_00404">
    <property type="entry name" value="OadG"/>
    <property type="match status" value="1"/>
</dbReference>
<evidence type="ECO:0000256" key="14">
    <source>
        <dbReference type="ARBA" id="ARBA00023201"/>
    </source>
</evidence>
<sequence>MQQHDLLREGLVLMGLGMGFVFVFLTILVLSMMLMSTLVNRFQPPAGTSSNAASRPATSTLTSPDDETLAVISAAVHRYRGACRS</sequence>
<keyword evidence="6 16" id="KW-0813">Transport</keyword>
<comment type="similarity">
    <text evidence="4 16 17">Belongs to the OadG family.</text>
</comment>
<evidence type="ECO:0000313" key="20">
    <source>
        <dbReference type="Proteomes" id="UP001319882"/>
    </source>
</evidence>
<keyword evidence="20" id="KW-1185">Reference proteome</keyword>
<proteinExistence type="inferred from homology"/>
<evidence type="ECO:0000256" key="16">
    <source>
        <dbReference type="HAMAP-Rule" id="MF_00404"/>
    </source>
</evidence>
<keyword evidence="11 16" id="KW-0915">Sodium</keyword>
<evidence type="ECO:0000313" key="19">
    <source>
        <dbReference type="EMBL" id="MCB8888932.1"/>
    </source>
</evidence>
<comment type="cofactor">
    <cofactor evidence="1 16 17">
        <name>Na(+)</name>
        <dbReference type="ChEBI" id="CHEBI:29101"/>
    </cofactor>
</comment>
<keyword evidence="9 16" id="KW-1278">Translocase</keyword>
<evidence type="ECO:0000256" key="9">
    <source>
        <dbReference type="ARBA" id="ARBA00022967"/>
    </source>
</evidence>
<dbReference type="InterPro" id="IPR005899">
    <property type="entry name" value="Na_pump_deCOase"/>
</dbReference>
<evidence type="ECO:0000256" key="10">
    <source>
        <dbReference type="ARBA" id="ARBA00022989"/>
    </source>
</evidence>
<dbReference type="RefSeq" id="WP_227389588.1">
    <property type="nucleotide sequence ID" value="NZ_JBHSCJ010000010.1"/>
</dbReference>
<evidence type="ECO:0000256" key="8">
    <source>
        <dbReference type="ARBA" id="ARBA00022692"/>
    </source>
</evidence>
<dbReference type="Pfam" id="PF04277">
    <property type="entry name" value="OAD_gamma"/>
    <property type="match status" value="1"/>
</dbReference>
<evidence type="ECO:0000256" key="11">
    <source>
        <dbReference type="ARBA" id="ARBA00023053"/>
    </source>
</evidence>
<feature type="region of interest" description="Disordered" evidence="18">
    <location>
        <begin position="45"/>
        <end position="64"/>
    </location>
</feature>
<reference evidence="19 20" key="1">
    <citation type="journal article" date="2021" name="Sci. Rep.">
        <title>Genome analysis of a halophilic bacterium Halomonas malpeensis YU-PRIM-29(T) reveals its exopolysaccharide and pigment producing capabilities.</title>
        <authorList>
            <person name="Athmika"/>
            <person name="Ghate S.D."/>
            <person name="Arun A.B."/>
            <person name="Rao S.S."/>
            <person name="Kumar S.T.A."/>
            <person name="Kandiyil M.K."/>
            <person name="Saptami K."/>
            <person name="Rekha P.D."/>
        </authorList>
    </citation>
    <scope>NUCLEOTIDE SEQUENCE [LARGE SCALE GENOMIC DNA]</scope>
    <source>
        <strain evidence="20">prim 29</strain>
    </source>
</reference>
<protein>
    <recommendedName>
        <fullName evidence="16">Probable oxaloacetate decarboxylase gamma chain</fullName>
        <ecNumber evidence="16">7.2.4.2</ecNumber>
    </recommendedName>
</protein>
<evidence type="ECO:0000256" key="1">
    <source>
        <dbReference type="ARBA" id="ARBA00001959"/>
    </source>
</evidence>
<comment type="function">
    <text evidence="2 16 17">Catalyzes the decarboxylation of oxaloacetate coupled to Na(+) translocation.</text>
</comment>
<keyword evidence="12 16" id="KW-0406">Ion transport</keyword>
<dbReference type="InterPro" id="IPR023424">
    <property type="entry name" value="OadG"/>
</dbReference>
<name>A0ABS8DRI6_9GAMM</name>